<dbReference type="Proteomes" id="UP000192761">
    <property type="component" value="Unassembled WGS sequence"/>
</dbReference>
<sequence length="285" mass="31694">MTSPAITVNGLHKSFASQRVLINLDWQVQPGRIVGLLGRNGAGKSTLLETLLGLHQPEFGDIRLLGDAPAAFSAGTLARIGYVPQQTELFEWLTTQQLLDYFAGFYPRWNHERCNALLDRWQIAREQRISKLSVGTRQRLSIVRALAHEPDLLVLDEPVSSLDPLARRDFLRELIGDVLDRQTTVVLSTHILSDLERVAMDVAFLHQGRIQLQGALDQLQEEVRRVHAPAATLQQLGIRPLRGGAPDSDSVIARLSEQQLALLQTKPDALLTPVSLEDLFDEVTA</sequence>
<dbReference type="Gene3D" id="3.40.50.300">
    <property type="entry name" value="P-loop containing nucleotide triphosphate hydrolases"/>
    <property type="match status" value="1"/>
</dbReference>
<proteinExistence type="predicted"/>
<dbReference type="STRING" id="1121001.SAMN02745857_02989"/>
<protein>
    <submittedName>
        <fullName evidence="6">ABC-2 type transport system ATP-binding protein</fullName>
    </submittedName>
</protein>
<dbReference type="OrthoDB" id="9804819at2"/>
<gene>
    <name evidence="6" type="ORF">SAMN02745857_02989</name>
</gene>
<evidence type="ECO:0000256" key="4">
    <source>
        <dbReference type="ARBA" id="ARBA00022840"/>
    </source>
</evidence>
<evidence type="ECO:0000256" key="3">
    <source>
        <dbReference type="ARBA" id="ARBA00022741"/>
    </source>
</evidence>
<dbReference type="GO" id="GO:0016887">
    <property type="term" value="F:ATP hydrolysis activity"/>
    <property type="evidence" value="ECO:0007669"/>
    <property type="project" value="InterPro"/>
</dbReference>
<dbReference type="InterPro" id="IPR027417">
    <property type="entry name" value="P-loop_NTPase"/>
</dbReference>
<dbReference type="InterPro" id="IPR051782">
    <property type="entry name" value="ABC_Transporter_VariousFunc"/>
</dbReference>
<dbReference type="AlphaFoldDB" id="A0A1W1XVA5"/>
<dbReference type="GO" id="GO:0005524">
    <property type="term" value="F:ATP binding"/>
    <property type="evidence" value="ECO:0007669"/>
    <property type="project" value="UniProtKB-KW"/>
</dbReference>
<dbReference type="PROSITE" id="PS50893">
    <property type="entry name" value="ABC_TRANSPORTER_2"/>
    <property type="match status" value="1"/>
</dbReference>
<keyword evidence="7" id="KW-1185">Reference proteome</keyword>
<keyword evidence="2" id="KW-0472">Membrane</keyword>
<keyword evidence="3" id="KW-0547">Nucleotide-binding</keyword>
<dbReference type="InterPro" id="IPR003593">
    <property type="entry name" value="AAA+_ATPase"/>
</dbReference>
<dbReference type="SUPFAM" id="SSF52540">
    <property type="entry name" value="P-loop containing nucleoside triphosphate hydrolases"/>
    <property type="match status" value="1"/>
</dbReference>
<organism evidence="6 7">
    <name type="scientific">Andreprevotia lacus DSM 23236</name>
    <dbReference type="NCBI Taxonomy" id="1121001"/>
    <lineage>
        <taxon>Bacteria</taxon>
        <taxon>Pseudomonadati</taxon>
        <taxon>Pseudomonadota</taxon>
        <taxon>Betaproteobacteria</taxon>
        <taxon>Neisseriales</taxon>
        <taxon>Chitinibacteraceae</taxon>
        <taxon>Andreprevotia</taxon>
    </lineage>
</organism>
<evidence type="ECO:0000256" key="2">
    <source>
        <dbReference type="ARBA" id="ARBA00022475"/>
    </source>
</evidence>
<name>A0A1W1XVA5_9NEIS</name>
<dbReference type="InterPro" id="IPR003439">
    <property type="entry name" value="ABC_transporter-like_ATP-bd"/>
</dbReference>
<dbReference type="PANTHER" id="PTHR42939:SF1">
    <property type="entry name" value="ABC TRANSPORTER ATP-BINDING PROTEIN ALBC-RELATED"/>
    <property type="match status" value="1"/>
</dbReference>
<keyword evidence="1" id="KW-0813">Transport</keyword>
<evidence type="ECO:0000313" key="6">
    <source>
        <dbReference type="EMBL" id="SMC27836.1"/>
    </source>
</evidence>
<dbReference type="SMART" id="SM00382">
    <property type="entry name" value="AAA"/>
    <property type="match status" value="1"/>
</dbReference>
<accession>A0A1W1XVA5</accession>
<dbReference type="Pfam" id="PF00005">
    <property type="entry name" value="ABC_tran"/>
    <property type="match status" value="1"/>
</dbReference>
<keyword evidence="2" id="KW-1003">Cell membrane</keyword>
<evidence type="ECO:0000259" key="5">
    <source>
        <dbReference type="PROSITE" id="PS50893"/>
    </source>
</evidence>
<dbReference type="PANTHER" id="PTHR42939">
    <property type="entry name" value="ABC TRANSPORTER ATP-BINDING PROTEIN ALBC-RELATED"/>
    <property type="match status" value="1"/>
</dbReference>
<dbReference type="CDD" id="cd03230">
    <property type="entry name" value="ABC_DR_subfamily_A"/>
    <property type="match status" value="1"/>
</dbReference>
<feature type="domain" description="ABC transporter" evidence="5">
    <location>
        <begin position="6"/>
        <end position="232"/>
    </location>
</feature>
<reference evidence="6 7" key="1">
    <citation type="submission" date="2017-04" db="EMBL/GenBank/DDBJ databases">
        <authorList>
            <person name="Afonso C.L."/>
            <person name="Miller P.J."/>
            <person name="Scott M.A."/>
            <person name="Spackman E."/>
            <person name="Goraichik I."/>
            <person name="Dimitrov K.M."/>
            <person name="Suarez D.L."/>
            <person name="Swayne D.E."/>
        </authorList>
    </citation>
    <scope>NUCLEOTIDE SEQUENCE [LARGE SCALE GENOMIC DNA]</scope>
    <source>
        <strain evidence="6 7">DSM 23236</strain>
    </source>
</reference>
<dbReference type="RefSeq" id="WP_084091635.1">
    <property type="nucleotide sequence ID" value="NZ_FWXD01000019.1"/>
</dbReference>
<evidence type="ECO:0000256" key="1">
    <source>
        <dbReference type="ARBA" id="ARBA00022448"/>
    </source>
</evidence>
<keyword evidence="4 6" id="KW-0067">ATP-binding</keyword>
<dbReference type="EMBL" id="FWXD01000019">
    <property type="protein sequence ID" value="SMC27836.1"/>
    <property type="molecule type" value="Genomic_DNA"/>
</dbReference>
<evidence type="ECO:0000313" key="7">
    <source>
        <dbReference type="Proteomes" id="UP000192761"/>
    </source>
</evidence>